<dbReference type="Pfam" id="PF00108">
    <property type="entry name" value="Thiolase_N"/>
    <property type="match status" value="1"/>
</dbReference>
<evidence type="ECO:0000259" key="7">
    <source>
        <dbReference type="Pfam" id="PF02803"/>
    </source>
</evidence>
<name>A0A1S3JJX2_LINAN</name>
<comment type="similarity">
    <text evidence="1 5">Belongs to the thiolase-like superfamily. Thiolase family.</text>
</comment>
<evidence type="ECO:0000256" key="2">
    <source>
        <dbReference type="ARBA" id="ARBA00022679"/>
    </source>
</evidence>
<dbReference type="KEGG" id="lak:106173897"/>
<dbReference type="SUPFAM" id="SSF53901">
    <property type="entry name" value="Thiolase-like"/>
    <property type="match status" value="2"/>
</dbReference>
<dbReference type="PANTHER" id="PTHR18919">
    <property type="entry name" value="ACETYL-COA C-ACYLTRANSFERASE"/>
    <property type="match status" value="1"/>
</dbReference>
<dbReference type="FunFam" id="3.40.47.10:FF:000010">
    <property type="entry name" value="Acetyl-CoA acetyltransferase (Thiolase)"/>
    <property type="match status" value="1"/>
</dbReference>
<dbReference type="FunCoup" id="A0A1S3JJX2">
    <property type="interactions" value="1185"/>
</dbReference>
<accession>A0A1S3JJX2</accession>
<proteinExistence type="inferred from homology"/>
<gene>
    <name evidence="9" type="primary">LOC106173897</name>
</gene>
<evidence type="ECO:0000259" key="6">
    <source>
        <dbReference type="Pfam" id="PF00108"/>
    </source>
</evidence>
<feature type="active site" description="Proton acceptor" evidence="4">
    <location>
        <position position="380"/>
    </location>
</feature>
<dbReference type="STRING" id="7574.A0A1S3JJX2"/>
<feature type="domain" description="Thiolase C-terminal" evidence="7">
    <location>
        <begin position="271"/>
        <end position="392"/>
    </location>
</feature>
<dbReference type="NCBIfam" id="TIGR01930">
    <property type="entry name" value="AcCoA-C-Actrans"/>
    <property type="match status" value="1"/>
</dbReference>
<dbReference type="GO" id="GO:0005739">
    <property type="term" value="C:mitochondrion"/>
    <property type="evidence" value="ECO:0007669"/>
    <property type="project" value="TreeGrafter"/>
</dbReference>
<dbReference type="GO" id="GO:0006635">
    <property type="term" value="P:fatty acid beta-oxidation"/>
    <property type="evidence" value="ECO:0007669"/>
    <property type="project" value="TreeGrafter"/>
</dbReference>
<dbReference type="PROSITE" id="PS00737">
    <property type="entry name" value="THIOLASE_2"/>
    <property type="match status" value="1"/>
</dbReference>
<evidence type="ECO:0000256" key="3">
    <source>
        <dbReference type="ARBA" id="ARBA00023315"/>
    </source>
</evidence>
<dbReference type="OrthoDB" id="5404651at2759"/>
<dbReference type="RefSeq" id="XP_013410677.1">
    <property type="nucleotide sequence ID" value="XM_013555223.1"/>
</dbReference>
<dbReference type="Proteomes" id="UP000085678">
    <property type="component" value="Unplaced"/>
</dbReference>
<evidence type="ECO:0000313" key="9">
    <source>
        <dbReference type="RefSeq" id="XP_013410677.1"/>
    </source>
</evidence>
<keyword evidence="8" id="KW-1185">Reference proteome</keyword>
<dbReference type="PROSITE" id="PS00098">
    <property type="entry name" value="THIOLASE_1"/>
    <property type="match status" value="1"/>
</dbReference>
<dbReference type="Gene3D" id="3.40.47.10">
    <property type="match status" value="2"/>
</dbReference>
<dbReference type="CDD" id="cd00751">
    <property type="entry name" value="thiolase"/>
    <property type="match status" value="1"/>
</dbReference>
<dbReference type="GO" id="GO:0003985">
    <property type="term" value="F:acetyl-CoA C-acetyltransferase activity"/>
    <property type="evidence" value="ECO:0007669"/>
    <property type="project" value="TreeGrafter"/>
</dbReference>
<evidence type="ECO:0000256" key="1">
    <source>
        <dbReference type="ARBA" id="ARBA00010982"/>
    </source>
</evidence>
<dbReference type="InParanoid" id="A0A1S3JJX2"/>
<reference evidence="9" key="1">
    <citation type="submission" date="2025-08" db="UniProtKB">
        <authorList>
            <consortium name="RefSeq"/>
        </authorList>
    </citation>
    <scope>IDENTIFICATION</scope>
    <source>
        <tissue evidence="9">Gonads</tissue>
    </source>
</reference>
<dbReference type="GeneID" id="106173897"/>
<evidence type="ECO:0000313" key="8">
    <source>
        <dbReference type="Proteomes" id="UP000085678"/>
    </source>
</evidence>
<dbReference type="InterPro" id="IPR020615">
    <property type="entry name" value="Thiolase_acyl_enz_int_AS"/>
</dbReference>
<evidence type="ECO:0000256" key="5">
    <source>
        <dbReference type="RuleBase" id="RU003557"/>
    </source>
</evidence>
<dbReference type="PIRSF" id="PIRSF000429">
    <property type="entry name" value="Ac-CoA_Ac_transf"/>
    <property type="match status" value="1"/>
</dbReference>
<evidence type="ECO:0000256" key="4">
    <source>
        <dbReference type="PIRSR" id="PIRSR000429-1"/>
    </source>
</evidence>
<keyword evidence="2 5" id="KW-0808">Transferase</keyword>
<dbReference type="InterPro" id="IPR020616">
    <property type="entry name" value="Thiolase_N"/>
</dbReference>
<dbReference type="InterPro" id="IPR016039">
    <property type="entry name" value="Thiolase-like"/>
</dbReference>
<protein>
    <submittedName>
        <fullName evidence="9">3-ketoacyl-CoA thiolase, mitochondrial</fullName>
    </submittedName>
</protein>
<feature type="active site" description="Acyl-thioester intermediate" evidence="4">
    <location>
        <position position="91"/>
    </location>
</feature>
<dbReference type="InterPro" id="IPR002155">
    <property type="entry name" value="Thiolase"/>
</dbReference>
<dbReference type="PANTHER" id="PTHR18919:SF107">
    <property type="entry name" value="ACETYL-COA ACETYLTRANSFERASE, CYTOSOLIC"/>
    <property type="match status" value="1"/>
</dbReference>
<feature type="active site" description="Proton acceptor" evidence="4">
    <location>
        <position position="350"/>
    </location>
</feature>
<dbReference type="Pfam" id="PF02803">
    <property type="entry name" value="Thiolase_C"/>
    <property type="match status" value="1"/>
</dbReference>
<feature type="domain" description="Thiolase N-terminal" evidence="6">
    <location>
        <begin position="6"/>
        <end position="264"/>
    </location>
</feature>
<dbReference type="AlphaFoldDB" id="A0A1S3JJX2"/>
<organism evidence="8 9">
    <name type="scientific">Lingula anatina</name>
    <name type="common">Brachiopod</name>
    <name type="synonym">Lingula unguis</name>
    <dbReference type="NCBI Taxonomy" id="7574"/>
    <lineage>
        <taxon>Eukaryota</taxon>
        <taxon>Metazoa</taxon>
        <taxon>Spiralia</taxon>
        <taxon>Lophotrochozoa</taxon>
        <taxon>Brachiopoda</taxon>
        <taxon>Linguliformea</taxon>
        <taxon>Lingulata</taxon>
        <taxon>Lingulida</taxon>
        <taxon>Linguloidea</taxon>
        <taxon>Lingulidae</taxon>
        <taxon>Lingula</taxon>
    </lineage>
</organism>
<keyword evidence="3 5" id="KW-0012">Acyltransferase</keyword>
<dbReference type="InterPro" id="IPR020617">
    <property type="entry name" value="Thiolase_C"/>
</dbReference>
<dbReference type="InterPro" id="IPR020613">
    <property type="entry name" value="Thiolase_CS"/>
</dbReference>
<sequence length="394" mass="41576">MASRAVFIVAAKRTAFGTFGGKLKNKTATDLCEIAAAGALHAGNVHAEAVDSVIVGNVCASAADGAYISRHVGTRIGVPISSPALTVNRLCGSGFQAIINGAHEILLNESQVVLCGGSENMSQAPYALRNMRFGTQLGVDYKLEDTLWGTLTDWQIKTPMGMTAENLADRHGITRAECDAVALRSQLRWAEAAELRKFDDEIVPVRLEGKKGEELFERDEHPRQTTMQALEKLPPVFKKGGTVTAGNASGICDGAAAVVLASEEAVKTHNLTPLARLAGYHVSGCDPHIMGIGPVPAIEGLLKKTGMKLADMGLIEVNEAFAAQYLAVERELGLHVDITNVNGGAIALGHPVGASGTRITTHLVYEMRRRKTKHSIGSACIGGGQGIALLLEGV</sequence>